<protein>
    <submittedName>
        <fullName evidence="2">Uncharacterized protein</fullName>
    </submittedName>
</protein>
<organism evidence="2 3">
    <name type="scientific">Prorocentrum cordatum</name>
    <dbReference type="NCBI Taxonomy" id="2364126"/>
    <lineage>
        <taxon>Eukaryota</taxon>
        <taxon>Sar</taxon>
        <taxon>Alveolata</taxon>
        <taxon>Dinophyceae</taxon>
        <taxon>Prorocentrales</taxon>
        <taxon>Prorocentraceae</taxon>
        <taxon>Prorocentrum</taxon>
    </lineage>
</organism>
<proteinExistence type="predicted"/>
<name>A0ABN9PC45_9DINO</name>
<feature type="compositionally biased region" description="Acidic residues" evidence="1">
    <location>
        <begin position="270"/>
        <end position="279"/>
    </location>
</feature>
<dbReference type="EMBL" id="CAUYUJ010000416">
    <property type="protein sequence ID" value="CAK0790423.1"/>
    <property type="molecule type" value="Genomic_DNA"/>
</dbReference>
<reference evidence="2" key="1">
    <citation type="submission" date="2023-10" db="EMBL/GenBank/DDBJ databases">
        <authorList>
            <person name="Chen Y."/>
            <person name="Shah S."/>
            <person name="Dougan E. K."/>
            <person name="Thang M."/>
            <person name="Chan C."/>
        </authorList>
    </citation>
    <scope>NUCLEOTIDE SEQUENCE [LARGE SCALE GENOMIC DNA]</scope>
</reference>
<evidence type="ECO:0000313" key="3">
    <source>
        <dbReference type="Proteomes" id="UP001189429"/>
    </source>
</evidence>
<keyword evidence="3" id="KW-1185">Reference proteome</keyword>
<feature type="region of interest" description="Disordered" evidence="1">
    <location>
        <begin position="211"/>
        <end position="336"/>
    </location>
</feature>
<comment type="caution">
    <text evidence="2">The sequence shown here is derived from an EMBL/GenBank/DDBJ whole genome shotgun (WGS) entry which is preliminary data.</text>
</comment>
<sequence>DRHKAFVDDVFIATARVGEGGKAEEAFECFGCTDCVDFASRNLPGCAFADVVRDKKEDENFAQEVDGAMNIGESDEAPFGIEAGEGSQIGGTLFEDYLAPNHRQVVSTWKKTPKQLRLRPLKWRGRNGVETTVYPIKENDNSWPRLRLHSESFDYVMQNLMQNGMGCFASQPDRVMAAQARDTSNPRRAFSTIRLPTVGAVNDRSAELGGGRVQLTDFSPRAAGRVRVSEVPPTPAPSPKGSGAWVQSGSGSGNPPALAIGDVPDHEREEGVEDDDEDVEVPRDAAACYADSAVSGTCRTPQPSPTSERGPRTPGSLLRGSSGTVLPPGGRHGIPSEIQNTPNEFQKGTPEYWIHDLNLTCAMAGAKLDQGPHQLEVLLGKVPEGKLPTIRKHLHLVTLAKEIVRMETLHPDTLNKHMAELTEAGAVIPAAVQLKLVKYWGKKDYDVWSKGQESSQRSRSQLLKTFQRYRTWSNAGAGAVPRVFMFRDPCLAEARLPSSTKAAVFVEEVLISYLIPLILGDAPMERQVLDFIETALVFFQLPEECDISEECAQAVVEVKQICEAIQTAASKTIGKSAQKDTYADIGTLQAAGGKAGATDAWAQVGAALGQSPHWKTLLKNVISRGKVYLELAPLVAQDLSEVEALSKTMDVNAFPVRAKSLIDRLPKYIARLGAEPIQMLETSLVQVIHKAATAVLEKDFPGDTANDPTRYHALLESYSEVVEKVYQVCQLDDAISRLKDRVMNAIRSADQETTTTSIIGSMNKFREGMIDIAVLHADVKRLSLSADSATDDLQAAASQLWDFLMKTDAIQTTLGDKFDVYTDVLNRISSFQSDREKLAFHMDLIKKTSSLRSALSKFIGDLKERDVDMQMALTADPNEKLWRAFVKAKTDLTTCTNAISHITASLDEVGLTFRDTYNELVSLSETYYTQAVGLKMAARKDAVTEASEKLQSTLDQSPAYSTYKLHVSDTSSWADIVKIADTFKELAAAEVYHLCDELNKAVSIYLTKRSEYQVPADPECKLVENAQLNVKQCAAIAAMADITRNLTDDKLVSNKVSLRSSLQKVQGKLRFYKVEPTLLHSAAAFKFKAGLTLNF</sequence>
<accession>A0ABN9PC45</accession>
<feature type="non-terminal residue" evidence="2">
    <location>
        <position position="1095"/>
    </location>
</feature>
<evidence type="ECO:0000256" key="1">
    <source>
        <dbReference type="SAM" id="MobiDB-lite"/>
    </source>
</evidence>
<evidence type="ECO:0000313" key="2">
    <source>
        <dbReference type="EMBL" id="CAK0790423.1"/>
    </source>
</evidence>
<feature type="compositionally biased region" description="Polar residues" evidence="1">
    <location>
        <begin position="294"/>
        <end position="307"/>
    </location>
</feature>
<dbReference type="Proteomes" id="UP001189429">
    <property type="component" value="Unassembled WGS sequence"/>
</dbReference>
<gene>
    <name evidence="2" type="ORF">PCOR1329_LOCUS1702</name>
</gene>
<feature type="non-terminal residue" evidence="2">
    <location>
        <position position="1"/>
    </location>
</feature>